<keyword evidence="5" id="KW-0560">Oxidoreductase</keyword>
<feature type="domain" description="FAD-binding PCMH-type" evidence="7">
    <location>
        <begin position="129"/>
        <end position="308"/>
    </location>
</feature>
<dbReference type="Gene3D" id="3.30.465.10">
    <property type="match status" value="2"/>
</dbReference>
<proteinExistence type="inferred from homology"/>
<keyword evidence="6" id="KW-0732">Signal</keyword>
<dbReference type="SUPFAM" id="SSF56176">
    <property type="entry name" value="FAD-binding/transporter-associated domain-like"/>
    <property type="match status" value="1"/>
</dbReference>
<evidence type="ECO:0000256" key="6">
    <source>
        <dbReference type="SAM" id="SignalP"/>
    </source>
</evidence>
<gene>
    <name evidence="8" type="ORF">SODALDRAFT_333920</name>
</gene>
<dbReference type="PANTHER" id="PTHR42973">
    <property type="entry name" value="BINDING OXIDOREDUCTASE, PUTATIVE (AFU_ORTHOLOGUE AFUA_1G17690)-RELATED"/>
    <property type="match status" value="1"/>
</dbReference>
<keyword evidence="4" id="KW-0274">FAD</keyword>
<dbReference type="InterPro" id="IPR006094">
    <property type="entry name" value="Oxid_FAD_bind_N"/>
</dbReference>
<evidence type="ECO:0000256" key="3">
    <source>
        <dbReference type="ARBA" id="ARBA00022630"/>
    </source>
</evidence>
<dbReference type="AlphaFoldDB" id="A0A3N2PUG0"/>
<dbReference type="InterPro" id="IPR016169">
    <property type="entry name" value="FAD-bd_PCMH_sub2"/>
</dbReference>
<dbReference type="OrthoDB" id="9983560at2759"/>
<dbReference type="Gene3D" id="3.40.462.20">
    <property type="match status" value="1"/>
</dbReference>
<dbReference type="Pfam" id="PF01565">
    <property type="entry name" value="FAD_binding_4"/>
    <property type="match status" value="1"/>
</dbReference>
<dbReference type="PROSITE" id="PS51387">
    <property type="entry name" value="FAD_PCMH"/>
    <property type="match status" value="1"/>
</dbReference>
<name>A0A3N2PUG0_SODAK</name>
<feature type="signal peptide" evidence="6">
    <location>
        <begin position="1"/>
        <end position="27"/>
    </location>
</feature>
<evidence type="ECO:0000256" key="1">
    <source>
        <dbReference type="ARBA" id="ARBA00001974"/>
    </source>
</evidence>
<dbReference type="EMBL" id="ML119056">
    <property type="protein sequence ID" value="ROT38153.1"/>
    <property type="molecule type" value="Genomic_DNA"/>
</dbReference>
<dbReference type="PANTHER" id="PTHR42973:SF39">
    <property type="entry name" value="FAD-BINDING PCMH-TYPE DOMAIN-CONTAINING PROTEIN"/>
    <property type="match status" value="1"/>
</dbReference>
<evidence type="ECO:0000259" key="7">
    <source>
        <dbReference type="PROSITE" id="PS51387"/>
    </source>
</evidence>
<dbReference type="GO" id="GO:0071949">
    <property type="term" value="F:FAD binding"/>
    <property type="evidence" value="ECO:0007669"/>
    <property type="project" value="InterPro"/>
</dbReference>
<keyword evidence="3" id="KW-0285">Flavoprotein</keyword>
<evidence type="ECO:0000256" key="5">
    <source>
        <dbReference type="ARBA" id="ARBA00023002"/>
    </source>
</evidence>
<comment type="similarity">
    <text evidence="2">Belongs to the oxygen-dependent FAD-linked oxidoreductase family.</text>
</comment>
<dbReference type="Pfam" id="PF08031">
    <property type="entry name" value="BBE"/>
    <property type="match status" value="1"/>
</dbReference>
<reference evidence="8 9" key="1">
    <citation type="journal article" date="2018" name="Mol. Ecol.">
        <title>The obligate alkalophilic soda-lake fungus Sodiomyces alkalinus has shifted to a protein diet.</title>
        <authorList>
            <person name="Grum-Grzhimaylo A.A."/>
            <person name="Falkoski D.L."/>
            <person name="van den Heuvel J."/>
            <person name="Valero-Jimenez C.A."/>
            <person name="Min B."/>
            <person name="Choi I.G."/>
            <person name="Lipzen A."/>
            <person name="Daum C.G."/>
            <person name="Aanen D.K."/>
            <person name="Tsang A."/>
            <person name="Henrissat B."/>
            <person name="Bilanenko E.N."/>
            <person name="de Vries R.P."/>
            <person name="van Kan J.A.L."/>
            <person name="Grigoriev I.V."/>
            <person name="Debets A.J.M."/>
        </authorList>
    </citation>
    <scope>NUCLEOTIDE SEQUENCE [LARGE SCALE GENOMIC DNA]</scope>
    <source>
        <strain evidence="8 9">F11</strain>
    </source>
</reference>
<evidence type="ECO:0000313" key="9">
    <source>
        <dbReference type="Proteomes" id="UP000272025"/>
    </source>
</evidence>
<dbReference type="Proteomes" id="UP000272025">
    <property type="component" value="Unassembled WGS sequence"/>
</dbReference>
<protein>
    <submittedName>
        <fullName evidence="8">FAD-binding domain-containing protein</fullName>
    </submittedName>
</protein>
<dbReference type="InterPro" id="IPR050416">
    <property type="entry name" value="FAD-linked_Oxidoreductase"/>
</dbReference>
<evidence type="ECO:0000256" key="2">
    <source>
        <dbReference type="ARBA" id="ARBA00005466"/>
    </source>
</evidence>
<evidence type="ECO:0000313" key="8">
    <source>
        <dbReference type="EMBL" id="ROT38153.1"/>
    </source>
</evidence>
<dbReference type="STRING" id="1314773.A0A3N2PUG0"/>
<dbReference type="GO" id="GO:0016491">
    <property type="term" value="F:oxidoreductase activity"/>
    <property type="evidence" value="ECO:0007669"/>
    <property type="project" value="UniProtKB-KW"/>
</dbReference>
<dbReference type="InterPro" id="IPR036318">
    <property type="entry name" value="FAD-bd_PCMH-like_sf"/>
</dbReference>
<evidence type="ECO:0000256" key="4">
    <source>
        <dbReference type="ARBA" id="ARBA00022827"/>
    </source>
</evidence>
<accession>A0A3N2PUG0</accession>
<feature type="chain" id="PRO_5018280637" evidence="6">
    <location>
        <begin position="28"/>
        <end position="593"/>
    </location>
</feature>
<sequence>MPPYSIAGVSALLLSLGLVATPAVGLSTPIRRSTTECVSRCRVIPGDAKWPGPEAWNSLNGTVGGRLIQTVPVAHVCHDPSYSAEECQYVADNWLSAYVMTPRPGEFLSSWFQNQTCVPHTDRSTACDLGNYASYSLNVSGVDDVKAGLDFAQKNNVRLVIKNSGHDFYGKSTGKGALALWTRNLNHKEIIHDYSAAYYQGPALKIGAGVNGGEAGSFAAANGYRMVGGSCPTVGPAGGYTQGGGHSFLTGLYGFGADNVLEWEVVTALGDHLIATPEQNSDLYWALSGGGGGTYGVVVSMTVRVFPDGQVAMASLTFSVDSVGGVETYWQTVERMITELRPMVDDHGMVGQFLVTNDTTDLYALIAPDVTSSELSTIVSPVLSSMAVDGITPQQLGFRLYESHSYYELYARTILPHAAGGVLTPVTGGRFVTGENVAANATSLIHAMRATVEEGRFYVAAVALNSQGQGRLADPIAENAMQEDFKHAYLNLIIPAAFDWYAPWEEAHQLQDEFMDVLLPLYEEATPGAGAYLNEANWAQATAQDYHGDNYERLREVKAKYDPNNVFYGLTGVGSEAWAPDAEGRLCRTGITA</sequence>
<dbReference type="InterPro" id="IPR012951">
    <property type="entry name" value="BBE"/>
</dbReference>
<dbReference type="RefSeq" id="XP_028465959.1">
    <property type="nucleotide sequence ID" value="XM_028612097.1"/>
</dbReference>
<comment type="cofactor">
    <cofactor evidence="1">
        <name>FAD</name>
        <dbReference type="ChEBI" id="CHEBI:57692"/>
    </cofactor>
</comment>
<organism evidence="8 9">
    <name type="scientific">Sodiomyces alkalinus (strain CBS 110278 / VKM F-3762 / F11)</name>
    <name type="common">Alkaliphilic filamentous fungus</name>
    <dbReference type="NCBI Taxonomy" id="1314773"/>
    <lineage>
        <taxon>Eukaryota</taxon>
        <taxon>Fungi</taxon>
        <taxon>Dikarya</taxon>
        <taxon>Ascomycota</taxon>
        <taxon>Pezizomycotina</taxon>
        <taxon>Sordariomycetes</taxon>
        <taxon>Hypocreomycetidae</taxon>
        <taxon>Glomerellales</taxon>
        <taxon>Plectosphaerellaceae</taxon>
        <taxon>Sodiomyces</taxon>
    </lineage>
</organism>
<dbReference type="GeneID" id="39580575"/>
<dbReference type="InterPro" id="IPR016166">
    <property type="entry name" value="FAD-bd_PCMH"/>
</dbReference>
<keyword evidence="9" id="KW-1185">Reference proteome</keyword>